<evidence type="ECO:0000256" key="1">
    <source>
        <dbReference type="ARBA" id="ARBA00008059"/>
    </source>
</evidence>
<dbReference type="Gene3D" id="3.40.50.300">
    <property type="entry name" value="P-loop containing nucleotide triphosphate hydrolases"/>
    <property type="match status" value="1"/>
</dbReference>
<dbReference type="Proteomes" id="UP000614200">
    <property type="component" value="Unassembled WGS sequence"/>
</dbReference>
<dbReference type="InterPro" id="IPR027417">
    <property type="entry name" value="P-loop_NTPase"/>
</dbReference>
<dbReference type="NCBIfam" id="NF038214">
    <property type="entry name" value="IS21_help_AAA"/>
    <property type="match status" value="1"/>
</dbReference>
<dbReference type="PANTHER" id="PTHR30050:SF4">
    <property type="entry name" value="ATP-BINDING PROTEIN RV3427C IN INSERTION SEQUENCE-RELATED"/>
    <property type="match status" value="1"/>
</dbReference>
<dbReference type="SUPFAM" id="SSF52540">
    <property type="entry name" value="P-loop containing nucleoside triphosphate hydrolases"/>
    <property type="match status" value="1"/>
</dbReference>
<comment type="caution">
    <text evidence="5">The sequence shown here is derived from an EMBL/GenBank/DDBJ whole genome shotgun (WGS) entry which is preliminary data.</text>
</comment>
<accession>A0ABR9ZLY6</accession>
<dbReference type="InterPro" id="IPR002611">
    <property type="entry name" value="IstB_ATP-bd"/>
</dbReference>
<proteinExistence type="inferred from homology"/>
<comment type="similarity">
    <text evidence="1">Belongs to the IS21/IS1162 putative ATP-binding protein family.</text>
</comment>
<dbReference type="InterPro" id="IPR047661">
    <property type="entry name" value="IstB"/>
</dbReference>
<dbReference type="PANTHER" id="PTHR30050">
    <property type="entry name" value="CHROMOSOMAL REPLICATION INITIATOR PROTEIN DNAA"/>
    <property type="match status" value="1"/>
</dbReference>
<keyword evidence="3 5" id="KW-0067">ATP-binding</keyword>
<dbReference type="InterPro" id="IPR003593">
    <property type="entry name" value="AAA+_ATPase"/>
</dbReference>
<dbReference type="EMBL" id="JADKNH010000001">
    <property type="protein sequence ID" value="MBF4691492.1"/>
    <property type="molecule type" value="Genomic_DNA"/>
</dbReference>
<feature type="domain" description="AAA+ ATPase" evidence="4">
    <location>
        <begin position="101"/>
        <end position="233"/>
    </location>
</feature>
<sequence>MNHSPTYQRIQLLSNSMKLASFKDYEQTLREAISHQKSHEEFLLMLLEQEARSRCHNRLNRLKRAAKFPYEKSLESFEESKLQHVLPGLIATLSSCDFVDKKENIIMIGNPGTGKTHLSIGLGLKACNKEFRTYFTTAANLSHQLVEAQNNGNLGKTMKALGKIELLILDELSYLSFNRSQSELLFQVISERSERGSIIISTNLEFSKWDEFFPDTMLTSALIDRVTFNAHILNMNGESYRLTKSQE</sequence>
<evidence type="ECO:0000256" key="2">
    <source>
        <dbReference type="ARBA" id="ARBA00022741"/>
    </source>
</evidence>
<name>A0ABR9ZLY6_9FIRM</name>
<gene>
    <name evidence="5" type="ORF">ISU02_00080</name>
</gene>
<organism evidence="5 6">
    <name type="scientific">Fusibacter ferrireducens</name>
    <dbReference type="NCBI Taxonomy" id="2785058"/>
    <lineage>
        <taxon>Bacteria</taxon>
        <taxon>Bacillati</taxon>
        <taxon>Bacillota</taxon>
        <taxon>Clostridia</taxon>
        <taxon>Eubacteriales</taxon>
        <taxon>Eubacteriales Family XII. Incertae Sedis</taxon>
        <taxon>Fusibacter</taxon>
    </lineage>
</organism>
<dbReference type="Pfam" id="PF01695">
    <property type="entry name" value="IstB_IS21"/>
    <property type="match status" value="1"/>
</dbReference>
<dbReference type="GO" id="GO:0005524">
    <property type="term" value="F:ATP binding"/>
    <property type="evidence" value="ECO:0007669"/>
    <property type="project" value="UniProtKB-KW"/>
</dbReference>
<reference evidence="5 6" key="1">
    <citation type="submission" date="2020-11" db="EMBL/GenBank/DDBJ databases">
        <title>Fusibacter basophilias sp. nov.</title>
        <authorList>
            <person name="Qiu D."/>
        </authorList>
    </citation>
    <scope>NUCLEOTIDE SEQUENCE [LARGE SCALE GENOMIC DNA]</scope>
    <source>
        <strain evidence="5 6">Q10-2</strain>
    </source>
</reference>
<keyword evidence="6" id="KW-1185">Reference proteome</keyword>
<dbReference type="SMART" id="SM00382">
    <property type="entry name" value="AAA"/>
    <property type="match status" value="1"/>
</dbReference>
<protein>
    <submittedName>
        <fullName evidence="5">ATP-binding protein</fullName>
    </submittedName>
</protein>
<keyword evidence="2" id="KW-0547">Nucleotide-binding</keyword>
<evidence type="ECO:0000313" key="5">
    <source>
        <dbReference type="EMBL" id="MBF4691492.1"/>
    </source>
</evidence>
<dbReference type="PIRSF" id="PIRSF003073">
    <property type="entry name" value="DNAC_TnpB_IstB"/>
    <property type="match status" value="1"/>
</dbReference>
<evidence type="ECO:0000259" key="4">
    <source>
        <dbReference type="SMART" id="SM00382"/>
    </source>
</evidence>
<evidence type="ECO:0000313" key="6">
    <source>
        <dbReference type="Proteomes" id="UP000614200"/>
    </source>
</evidence>
<dbReference type="CDD" id="cd00009">
    <property type="entry name" value="AAA"/>
    <property type="match status" value="1"/>
</dbReference>
<dbReference type="InterPro" id="IPR028350">
    <property type="entry name" value="DNAC/IstB-like"/>
</dbReference>
<evidence type="ECO:0000256" key="3">
    <source>
        <dbReference type="ARBA" id="ARBA00022840"/>
    </source>
</evidence>
<dbReference type="RefSeq" id="WP_194699744.1">
    <property type="nucleotide sequence ID" value="NZ_JADKNH010000001.1"/>
</dbReference>